<feature type="transmembrane region" description="Helical" evidence="1">
    <location>
        <begin position="316"/>
        <end position="337"/>
    </location>
</feature>
<sequence length="444" mass="48939">MNILVCGANGFIGRHLVTALTAAGHRIIRGVRLANEDDDMAIDYMRDLTPQVWLPRLQGVDVVINAVGILTEDADTSFDSVHRDAPKALFAAAAMAGVKRVIQISALSGTNEDRHLQKLTPYTSYTPYMRSKREADAALMSQPLRWLVLRPSLLVGIDGASSRLFRTLASLPVQMLPGRGEQLLRPLHIEDLCSAALQWLQDDDDHGKSAVIDAVGPDILTYKAMLSTYRRAMDLPPAKYFSIPMPLMRACAYLARPFPQKILTLDTLKMLEENNTADAENFVALLKRKPRSSDAWFNDIPAENLRVMALSGWITVMFRAVLALMWLVTGVLSLGIYPVPASLELLAPLGLHGSLAVLVLYAAALMDIGIGFACLLYPSRLLWMLQLAVIAAYTVLISIFLPQFWLHPFGPILKNIPILAMLFALLAGEKNVKTNPGKHIEARP</sequence>
<reference evidence="3" key="2">
    <citation type="submission" date="2020-09" db="EMBL/GenBank/DDBJ databases">
        <authorList>
            <person name="Sun Q."/>
            <person name="Zhou Y."/>
        </authorList>
    </citation>
    <scope>NUCLEOTIDE SEQUENCE</scope>
    <source>
        <strain evidence="3">CGMCC 1.10998</strain>
    </source>
</reference>
<dbReference type="SUPFAM" id="SSF51735">
    <property type="entry name" value="NAD(P)-binding Rossmann-fold domains"/>
    <property type="match status" value="1"/>
</dbReference>
<dbReference type="PANTHER" id="PTHR12126">
    <property type="entry name" value="NADH-UBIQUINONE OXIDOREDUCTASE 39 KDA SUBUNIT-RELATED"/>
    <property type="match status" value="1"/>
</dbReference>
<evidence type="ECO:0000256" key="1">
    <source>
        <dbReference type="SAM" id="Phobius"/>
    </source>
</evidence>
<dbReference type="InterPro" id="IPR036291">
    <property type="entry name" value="NAD(P)-bd_dom_sf"/>
</dbReference>
<keyword evidence="1" id="KW-0472">Membrane</keyword>
<accession>A0A916XJZ1</accession>
<dbReference type="GO" id="GO:0044877">
    <property type="term" value="F:protein-containing complex binding"/>
    <property type="evidence" value="ECO:0007669"/>
    <property type="project" value="TreeGrafter"/>
</dbReference>
<feature type="transmembrane region" description="Helical" evidence="1">
    <location>
        <begin position="412"/>
        <end position="428"/>
    </location>
</feature>
<dbReference type="Proteomes" id="UP000637423">
    <property type="component" value="Unassembled WGS sequence"/>
</dbReference>
<keyword evidence="1" id="KW-1133">Transmembrane helix</keyword>
<evidence type="ECO:0000313" key="3">
    <source>
        <dbReference type="EMBL" id="GGC79662.1"/>
    </source>
</evidence>
<comment type="caution">
    <text evidence="3">The sequence shown here is derived from an EMBL/GenBank/DDBJ whole genome shotgun (WGS) entry which is preliminary data.</text>
</comment>
<dbReference type="EMBL" id="BMED01000002">
    <property type="protein sequence ID" value="GGC79662.1"/>
    <property type="molecule type" value="Genomic_DNA"/>
</dbReference>
<evidence type="ECO:0000259" key="2">
    <source>
        <dbReference type="Pfam" id="PF13460"/>
    </source>
</evidence>
<feature type="transmembrane region" description="Helical" evidence="1">
    <location>
        <begin position="384"/>
        <end position="406"/>
    </location>
</feature>
<feature type="domain" description="NAD(P)-binding" evidence="2">
    <location>
        <begin position="7"/>
        <end position="154"/>
    </location>
</feature>
<dbReference type="RefSeq" id="WP_188566688.1">
    <property type="nucleotide sequence ID" value="NZ_BMED01000002.1"/>
</dbReference>
<dbReference type="AlphaFoldDB" id="A0A916XJZ1"/>
<dbReference type="Pfam" id="PF13460">
    <property type="entry name" value="NAD_binding_10"/>
    <property type="match status" value="1"/>
</dbReference>
<dbReference type="Gene3D" id="3.40.50.720">
    <property type="entry name" value="NAD(P)-binding Rossmann-like Domain"/>
    <property type="match status" value="1"/>
</dbReference>
<evidence type="ECO:0000313" key="4">
    <source>
        <dbReference type="Proteomes" id="UP000637423"/>
    </source>
</evidence>
<proteinExistence type="predicted"/>
<dbReference type="InterPro" id="IPR051207">
    <property type="entry name" value="ComplexI_NDUFA9_subunit"/>
</dbReference>
<dbReference type="InterPro" id="IPR025695">
    <property type="entry name" value="DoxX-like"/>
</dbReference>
<keyword evidence="4" id="KW-1185">Reference proteome</keyword>
<feature type="transmembrane region" description="Helical" evidence="1">
    <location>
        <begin position="349"/>
        <end position="377"/>
    </location>
</feature>
<organism evidence="3 4">
    <name type="scientific">Undibacterium terreum</name>
    <dbReference type="NCBI Taxonomy" id="1224302"/>
    <lineage>
        <taxon>Bacteria</taxon>
        <taxon>Pseudomonadati</taxon>
        <taxon>Pseudomonadota</taxon>
        <taxon>Betaproteobacteria</taxon>
        <taxon>Burkholderiales</taxon>
        <taxon>Oxalobacteraceae</taxon>
        <taxon>Undibacterium</taxon>
    </lineage>
</organism>
<dbReference type="Pfam" id="PF13781">
    <property type="entry name" value="DoxX_3"/>
    <property type="match status" value="1"/>
</dbReference>
<dbReference type="InterPro" id="IPR016040">
    <property type="entry name" value="NAD(P)-bd_dom"/>
</dbReference>
<keyword evidence="1" id="KW-0812">Transmembrane</keyword>
<gene>
    <name evidence="3" type="ORF">GCM10011396_28690</name>
</gene>
<protein>
    <submittedName>
        <fullName evidence="3">Oxidoreductase</fullName>
    </submittedName>
</protein>
<name>A0A916XJZ1_9BURK</name>
<dbReference type="PANTHER" id="PTHR12126:SF11">
    <property type="entry name" value="NADH DEHYDROGENASE [UBIQUINONE] 1 ALPHA SUBCOMPLEX SUBUNIT 9, MITOCHONDRIAL"/>
    <property type="match status" value="1"/>
</dbReference>
<reference evidence="3" key="1">
    <citation type="journal article" date="2014" name="Int. J. Syst. Evol. Microbiol.">
        <title>Complete genome sequence of Corynebacterium casei LMG S-19264T (=DSM 44701T), isolated from a smear-ripened cheese.</title>
        <authorList>
            <consortium name="US DOE Joint Genome Institute (JGI-PGF)"/>
            <person name="Walter F."/>
            <person name="Albersmeier A."/>
            <person name="Kalinowski J."/>
            <person name="Ruckert C."/>
        </authorList>
    </citation>
    <scope>NUCLEOTIDE SEQUENCE</scope>
    <source>
        <strain evidence="3">CGMCC 1.10998</strain>
    </source>
</reference>